<organism evidence="1 2">
    <name type="scientific">Dimargaris cristalligena</name>
    <dbReference type="NCBI Taxonomy" id="215637"/>
    <lineage>
        <taxon>Eukaryota</taxon>
        <taxon>Fungi</taxon>
        <taxon>Fungi incertae sedis</taxon>
        <taxon>Zoopagomycota</taxon>
        <taxon>Kickxellomycotina</taxon>
        <taxon>Dimargaritomycetes</taxon>
        <taxon>Dimargaritales</taxon>
        <taxon>Dimargaritaceae</taxon>
        <taxon>Dimargaris</taxon>
    </lineage>
</organism>
<gene>
    <name evidence="1" type="ORF">BJ085DRAFT_32884</name>
</gene>
<sequence length="189" mass="21855">MLSPKSTATFKAVLAALEGLLYLYSEEYKYEVGVLRKYLLRFNYSQGHAVWYRRLQQVVRLTRRVEEIPILKMLNIVREHASIKSTYPPGDLKSNIPSRFVLVSFQFHIARLIMVLNALTEATKLLFEDNYRGLARLHMTPQFFTGLANTAKLVGLCTQWIKDLAKAYKTIAEALPLYMFRWCAGPYPD</sequence>
<protein>
    <submittedName>
        <fullName evidence="1">Uncharacterized protein</fullName>
    </submittedName>
</protein>
<reference evidence="2" key="1">
    <citation type="journal article" date="2018" name="Nat. Microbiol.">
        <title>Leveraging single-cell genomics to expand the fungal tree of life.</title>
        <authorList>
            <person name="Ahrendt S.R."/>
            <person name="Quandt C.A."/>
            <person name="Ciobanu D."/>
            <person name="Clum A."/>
            <person name="Salamov A."/>
            <person name="Andreopoulos B."/>
            <person name="Cheng J.F."/>
            <person name="Woyke T."/>
            <person name="Pelin A."/>
            <person name="Henrissat B."/>
            <person name="Reynolds N.K."/>
            <person name="Benny G.L."/>
            <person name="Smith M.E."/>
            <person name="James T.Y."/>
            <person name="Grigoriev I.V."/>
        </authorList>
    </citation>
    <scope>NUCLEOTIDE SEQUENCE [LARGE SCALE GENOMIC DNA]</scope>
    <source>
        <strain evidence="2">RSA 468</strain>
    </source>
</reference>
<keyword evidence="2" id="KW-1185">Reference proteome</keyword>
<accession>A0A4P9ZW26</accession>
<proteinExistence type="predicted"/>
<evidence type="ECO:0000313" key="2">
    <source>
        <dbReference type="Proteomes" id="UP000268162"/>
    </source>
</evidence>
<dbReference type="Proteomes" id="UP000268162">
    <property type="component" value="Unassembled WGS sequence"/>
</dbReference>
<dbReference type="EMBL" id="ML002444">
    <property type="protein sequence ID" value="RKP37803.1"/>
    <property type="molecule type" value="Genomic_DNA"/>
</dbReference>
<evidence type="ECO:0000313" key="1">
    <source>
        <dbReference type="EMBL" id="RKP37803.1"/>
    </source>
</evidence>
<name>A0A4P9ZW26_9FUNG</name>
<dbReference type="AlphaFoldDB" id="A0A4P9ZW26"/>